<proteinExistence type="predicted"/>
<sequence>MNNQFLSILEKRRSIYSLGNNVTLAKDYISELINHAVKLTPSAFHSQSTRVVVLFGDHHLRHWALVKHELGKLLTASELDSSASKIDACFASGFGTVLFFEDTDVIKELEQAYPLYADNFEKWSEQANGMAQLTVWTALAEENLGATLQHYNPLIDTAVANEWQLPESWKLIAQMPFGTIENQPDDKEFISDLQRQLVFE</sequence>
<organism evidence="2 3">
    <name type="scientific">Vibrio neptunius</name>
    <dbReference type="NCBI Taxonomy" id="170651"/>
    <lineage>
        <taxon>Bacteria</taxon>
        <taxon>Pseudomonadati</taxon>
        <taxon>Pseudomonadota</taxon>
        <taxon>Gammaproteobacteria</taxon>
        <taxon>Vibrionales</taxon>
        <taxon>Vibrionaceae</taxon>
        <taxon>Vibrio</taxon>
    </lineage>
</organism>
<comment type="caution">
    <text evidence="2">The sequence shown here is derived from an EMBL/GenBank/DDBJ whole genome shotgun (WGS) entry which is preliminary data.</text>
</comment>
<name>A0ABS2ZYQ5_9VIBR</name>
<dbReference type="CDD" id="cd02140">
    <property type="entry name" value="Frm2-like"/>
    <property type="match status" value="1"/>
</dbReference>
<keyword evidence="3" id="KW-1185">Reference proteome</keyword>
<dbReference type="Proteomes" id="UP000779070">
    <property type="component" value="Unassembled WGS sequence"/>
</dbReference>
<dbReference type="SUPFAM" id="SSF55469">
    <property type="entry name" value="FMN-dependent nitroreductase-like"/>
    <property type="match status" value="1"/>
</dbReference>
<dbReference type="Pfam" id="PF00881">
    <property type="entry name" value="Nitroreductase"/>
    <property type="match status" value="1"/>
</dbReference>
<dbReference type="Gene3D" id="3.40.109.10">
    <property type="entry name" value="NADH Oxidase"/>
    <property type="match status" value="1"/>
</dbReference>
<evidence type="ECO:0000259" key="1">
    <source>
        <dbReference type="Pfam" id="PF00881"/>
    </source>
</evidence>
<dbReference type="PANTHER" id="PTHR43035">
    <property type="entry name" value="FATTY ACID REPRESSION MUTANT PROTEIN 2-RELATED"/>
    <property type="match status" value="1"/>
</dbReference>
<dbReference type="InterPro" id="IPR000415">
    <property type="entry name" value="Nitroreductase-like"/>
</dbReference>
<dbReference type="EMBL" id="JAFHLB010000003">
    <property type="protein sequence ID" value="MBN3576714.1"/>
    <property type="molecule type" value="Genomic_DNA"/>
</dbReference>
<feature type="domain" description="Nitroreductase" evidence="1">
    <location>
        <begin position="10"/>
        <end position="178"/>
    </location>
</feature>
<reference evidence="2 3" key="1">
    <citation type="submission" date="2021-02" db="EMBL/GenBank/DDBJ databases">
        <title>Draft Genome Sequences of 5 Vibrio neptunius Strains Isolated From of Bivalve Hatcheries.</title>
        <authorList>
            <person name="Galvis F."/>
            <person name="Barja J.L."/>
            <person name="Lemos M.L."/>
            <person name="Balado M."/>
        </authorList>
    </citation>
    <scope>NUCLEOTIDE SEQUENCE [LARGE SCALE GENOMIC DNA]</scope>
    <source>
        <strain evidence="2 3">PP-145.98</strain>
    </source>
</reference>
<dbReference type="InterPro" id="IPR029479">
    <property type="entry name" value="Nitroreductase"/>
</dbReference>
<evidence type="ECO:0000313" key="3">
    <source>
        <dbReference type="Proteomes" id="UP000779070"/>
    </source>
</evidence>
<protein>
    <submittedName>
        <fullName evidence="2">Nitroreductase family protein</fullName>
    </submittedName>
</protein>
<evidence type="ECO:0000313" key="2">
    <source>
        <dbReference type="EMBL" id="MBN3576714.1"/>
    </source>
</evidence>
<dbReference type="InterPro" id="IPR033877">
    <property type="entry name" value="Frm2/Hbn1"/>
</dbReference>
<dbReference type="PANTHER" id="PTHR43035:SF1">
    <property type="entry name" value="FATTY ACID REPRESSION MUTANT PROTEIN 2-RELATED"/>
    <property type="match status" value="1"/>
</dbReference>
<gene>
    <name evidence="2" type="ORF">JYA62_03415</name>
</gene>
<dbReference type="RefSeq" id="WP_206368980.1">
    <property type="nucleotide sequence ID" value="NZ_CAWPTM010000145.1"/>
</dbReference>
<accession>A0ABS2ZYQ5</accession>